<dbReference type="KEGG" id="gma:AciX8_2846"/>
<feature type="transmembrane region" description="Helical" evidence="2">
    <location>
        <begin position="24"/>
        <end position="45"/>
    </location>
</feature>
<name>G8NPR2_GRAMM</name>
<reference evidence="3 4" key="1">
    <citation type="submission" date="2011-11" db="EMBL/GenBank/DDBJ databases">
        <title>Complete sequence of Granulicella mallensis MP5ACTX8.</title>
        <authorList>
            <consortium name="US DOE Joint Genome Institute"/>
            <person name="Lucas S."/>
            <person name="Copeland A."/>
            <person name="Lapidus A."/>
            <person name="Cheng J.-F."/>
            <person name="Goodwin L."/>
            <person name="Pitluck S."/>
            <person name="Peters L."/>
            <person name="Lu M."/>
            <person name="Detter J.C."/>
            <person name="Han C."/>
            <person name="Tapia R."/>
            <person name="Land M."/>
            <person name="Hauser L."/>
            <person name="Kyrpides N."/>
            <person name="Ivanova N."/>
            <person name="Mikhailova N."/>
            <person name="Pagani I."/>
            <person name="Rawat S."/>
            <person name="Mannisto M."/>
            <person name="Haggblom M."/>
            <person name="Woyke T."/>
        </authorList>
    </citation>
    <scope>NUCLEOTIDE SEQUENCE [LARGE SCALE GENOMIC DNA]</scope>
    <source>
        <strain evidence="4">ATCC BAA-1857 / DSM 23137 / MP5ACTX8</strain>
    </source>
</reference>
<evidence type="ECO:0000256" key="2">
    <source>
        <dbReference type="SAM" id="Phobius"/>
    </source>
</evidence>
<accession>G8NPR2</accession>
<feature type="transmembrane region" description="Helical" evidence="2">
    <location>
        <begin position="142"/>
        <end position="161"/>
    </location>
</feature>
<keyword evidence="2" id="KW-1133">Transmembrane helix</keyword>
<dbReference type="OrthoDB" id="8368251at2"/>
<dbReference type="Proteomes" id="UP000007113">
    <property type="component" value="Chromosome"/>
</dbReference>
<protein>
    <submittedName>
        <fullName evidence="3">Uncharacterized protein</fullName>
    </submittedName>
</protein>
<feature type="transmembrane region" description="Helical" evidence="2">
    <location>
        <begin position="311"/>
        <end position="332"/>
    </location>
</feature>
<gene>
    <name evidence="3" type="ordered locus">AciX8_2846</name>
</gene>
<dbReference type="AlphaFoldDB" id="G8NPR2"/>
<keyword evidence="2" id="KW-0812">Transmembrane</keyword>
<keyword evidence="2" id="KW-0472">Membrane</keyword>
<dbReference type="EMBL" id="CP003130">
    <property type="protein sequence ID" value="AEU37151.1"/>
    <property type="molecule type" value="Genomic_DNA"/>
</dbReference>
<feature type="region of interest" description="Disordered" evidence="1">
    <location>
        <begin position="246"/>
        <end position="267"/>
    </location>
</feature>
<keyword evidence="4" id="KW-1185">Reference proteome</keyword>
<dbReference type="RefSeq" id="WP_014266028.1">
    <property type="nucleotide sequence ID" value="NC_016631.1"/>
</dbReference>
<evidence type="ECO:0000313" key="3">
    <source>
        <dbReference type="EMBL" id="AEU37151.1"/>
    </source>
</evidence>
<feature type="transmembrane region" description="Helical" evidence="2">
    <location>
        <begin position="57"/>
        <end position="81"/>
    </location>
</feature>
<organism evidence="3 4">
    <name type="scientific">Granulicella mallensis (strain ATCC BAA-1857 / DSM 23137 / MP5ACTX8)</name>
    <dbReference type="NCBI Taxonomy" id="682795"/>
    <lineage>
        <taxon>Bacteria</taxon>
        <taxon>Pseudomonadati</taxon>
        <taxon>Acidobacteriota</taxon>
        <taxon>Terriglobia</taxon>
        <taxon>Terriglobales</taxon>
        <taxon>Acidobacteriaceae</taxon>
        <taxon>Granulicella</taxon>
    </lineage>
</organism>
<sequence length="342" mass="37659">MDTKKRMIRQEATPLEPQSGRGRLFGPTMSIWWIGGYGFVVYGALADRGPFAFLIDWQNAIFGGSNMIAGALVGAVIVFWGPPLLTRLWLRLRPDSPSAVALKRRMDNAMMSRGEAASLAHEGWNRLDNTTQQALLRRRRNGALVCAAIFLAGSWLTTHIIRVSANVDAGRPLTQLSLQSMSPISLDGASHWVHVENTAPLTGATIEHAYSIRGAAHRDRYTPLVPPGWNRDERIFLVEEEDTLPDDRTRHTTTNPPGSIEGEISMGGPRPDIARRFQSNGYAIGDWTAVLRRVNTLHGVIPSGDASLVFVVWWMGGAVVLLSLLVALIATIQCRRIGRRIA</sequence>
<proteinExistence type="predicted"/>
<evidence type="ECO:0000256" key="1">
    <source>
        <dbReference type="SAM" id="MobiDB-lite"/>
    </source>
</evidence>
<dbReference type="HOGENOM" id="CLU_810769_0_0_0"/>
<evidence type="ECO:0000313" key="4">
    <source>
        <dbReference type="Proteomes" id="UP000007113"/>
    </source>
</evidence>